<name>A0A423XSJ7_9ENTR</name>
<comment type="caution">
    <text evidence="7">The sequence shown here is derived from an EMBL/GenBank/DDBJ whole genome shotgun (WGS) entry which is preliminary data.</text>
</comment>
<dbReference type="Pfam" id="PF06629">
    <property type="entry name" value="MipA"/>
    <property type="match status" value="1"/>
</dbReference>
<keyword evidence="3 6" id="KW-0732">Signal</keyword>
<evidence type="ECO:0000256" key="6">
    <source>
        <dbReference type="SAM" id="SignalP"/>
    </source>
</evidence>
<dbReference type="Proteomes" id="UP000285793">
    <property type="component" value="Unassembled WGS sequence"/>
</dbReference>
<dbReference type="GO" id="GO:0009279">
    <property type="term" value="C:cell outer membrane"/>
    <property type="evidence" value="ECO:0007669"/>
    <property type="project" value="UniProtKB-SubCell"/>
</dbReference>
<comment type="subcellular location">
    <subcellularLocation>
        <location evidence="1">Cell outer membrane</location>
    </subcellularLocation>
</comment>
<proteinExistence type="inferred from homology"/>
<dbReference type="AlphaFoldDB" id="A0A423XSJ7"/>
<evidence type="ECO:0000256" key="1">
    <source>
        <dbReference type="ARBA" id="ARBA00004442"/>
    </source>
</evidence>
<sequence length="249" mass="27658">MLRKLSVLLLTFACVAPAVGQSSPSPFKAGVIAGWSESPYKKYSNKIMPLPYLSYDGARFFIHGPEVGLRLYQSDNDEFDMSASLLPYRFRPQDTAERELKLLDERKMSVTAGLSWIHNFSLGFITSSIRQRISGNKEGIMLTAGYGYPFLFGSLTIIPSTGIELSNNRLNNYYYGVSSVESKESGIDQYRVGSGGAPYVDIMGIYAITKSLNLSAGARMQKLSDAVYGSPMVENKYIRSFLLSMVYTF</sequence>
<reference evidence="7 8" key="1">
    <citation type="journal article" date="2018" name="Front. Microbiol.">
        <title>An Investigation of an Acute Gastroenteritis Outbreak: Cronobacter sakazakii, a Potential Cause of Food-Borne Illness.</title>
        <authorList>
            <person name="Yong W."/>
            <person name="Guo B."/>
            <person name="Shi X."/>
            <person name="Cheng T."/>
            <person name="Chen M."/>
            <person name="Jiang X."/>
            <person name="Ye Y."/>
            <person name="Wang J."/>
            <person name="Xie G."/>
            <person name="Ding J."/>
        </authorList>
    </citation>
    <scope>NUCLEOTIDE SEQUENCE [LARGE SCALE GENOMIC DNA]</scope>
    <source>
        <strain evidence="7 8">S1</strain>
    </source>
</reference>
<gene>
    <name evidence="7" type="ORF">C3E80_13950</name>
</gene>
<comment type="similarity">
    <text evidence="2">Belongs to the MipA/OmpV family.</text>
</comment>
<evidence type="ECO:0008006" key="9">
    <source>
        <dbReference type="Google" id="ProtNLM"/>
    </source>
</evidence>
<evidence type="ECO:0000256" key="3">
    <source>
        <dbReference type="ARBA" id="ARBA00022729"/>
    </source>
</evidence>
<feature type="chain" id="PRO_5019575127" description="MipA/OmpV family protein" evidence="6">
    <location>
        <begin position="21"/>
        <end position="249"/>
    </location>
</feature>
<dbReference type="EMBL" id="PQJL01000016">
    <property type="protein sequence ID" value="ROW59504.1"/>
    <property type="molecule type" value="Genomic_DNA"/>
</dbReference>
<keyword evidence="5" id="KW-0998">Cell outer membrane</keyword>
<evidence type="ECO:0000256" key="4">
    <source>
        <dbReference type="ARBA" id="ARBA00023136"/>
    </source>
</evidence>
<organism evidence="7 8">
    <name type="scientific">Cronobacter malonaticus</name>
    <dbReference type="NCBI Taxonomy" id="413503"/>
    <lineage>
        <taxon>Bacteria</taxon>
        <taxon>Pseudomonadati</taxon>
        <taxon>Pseudomonadota</taxon>
        <taxon>Gammaproteobacteria</taxon>
        <taxon>Enterobacterales</taxon>
        <taxon>Enterobacteriaceae</taxon>
        <taxon>Cronobacter</taxon>
    </lineage>
</organism>
<dbReference type="RefSeq" id="WP_123948658.1">
    <property type="nucleotide sequence ID" value="NZ_PQJL01000016.1"/>
</dbReference>
<dbReference type="PANTHER" id="PTHR38776">
    <property type="entry name" value="MLTA-INTERACTING PROTEIN-RELATED"/>
    <property type="match status" value="1"/>
</dbReference>
<evidence type="ECO:0000313" key="8">
    <source>
        <dbReference type="Proteomes" id="UP000285793"/>
    </source>
</evidence>
<dbReference type="InterPro" id="IPR010583">
    <property type="entry name" value="MipA"/>
</dbReference>
<accession>A0A423XSJ7</accession>
<evidence type="ECO:0000256" key="2">
    <source>
        <dbReference type="ARBA" id="ARBA00005722"/>
    </source>
</evidence>
<dbReference type="PANTHER" id="PTHR38776:SF1">
    <property type="entry name" value="MLTA-INTERACTING PROTEIN-RELATED"/>
    <property type="match status" value="1"/>
</dbReference>
<protein>
    <recommendedName>
        <fullName evidence="9">MipA/OmpV family protein</fullName>
    </recommendedName>
</protein>
<evidence type="ECO:0000313" key="7">
    <source>
        <dbReference type="EMBL" id="ROW59504.1"/>
    </source>
</evidence>
<keyword evidence="4" id="KW-0472">Membrane</keyword>
<feature type="signal peptide" evidence="6">
    <location>
        <begin position="1"/>
        <end position="20"/>
    </location>
</feature>
<evidence type="ECO:0000256" key="5">
    <source>
        <dbReference type="ARBA" id="ARBA00023237"/>
    </source>
</evidence>